<evidence type="ECO:0000256" key="1">
    <source>
        <dbReference type="SAM" id="SignalP"/>
    </source>
</evidence>
<dbReference type="Gene3D" id="2.160.20.10">
    <property type="entry name" value="Single-stranded right-handed beta-helix, Pectin lyase-like"/>
    <property type="match status" value="1"/>
</dbReference>
<organism evidence="2 3">
    <name type="scientific">Schizothecium vesticola</name>
    <dbReference type="NCBI Taxonomy" id="314040"/>
    <lineage>
        <taxon>Eukaryota</taxon>
        <taxon>Fungi</taxon>
        <taxon>Dikarya</taxon>
        <taxon>Ascomycota</taxon>
        <taxon>Pezizomycotina</taxon>
        <taxon>Sordariomycetes</taxon>
        <taxon>Sordariomycetidae</taxon>
        <taxon>Sordariales</taxon>
        <taxon>Schizotheciaceae</taxon>
        <taxon>Schizothecium</taxon>
    </lineage>
</organism>
<reference evidence="2" key="1">
    <citation type="submission" date="2023-06" db="EMBL/GenBank/DDBJ databases">
        <title>Genome-scale phylogeny and comparative genomics of the fungal order Sordariales.</title>
        <authorList>
            <consortium name="Lawrence Berkeley National Laboratory"/>
            <person name="Hensen N."/>
            <person name="Bonometti L."/>
            <person name="Westerberg I."/>
            <person name="Brannstrom I.O."/>
            <person name="Guillou S."/>
            <person name="Cros-Aarteil S."/>
            <person name="Calhoun S."/>
            <person name="Haridas S."/>
            <person name="Kuo A."/>
            <person name="Mondo S."/>
            <person name="Pangilinan J."/>
            <person name="Riley R."/>
            <person name="LaButti K."/>
            <person name="Andreopoulos B."/>
            <person name="Lipzen A."/>
            <person name="Chen C."/>
            <person name="Yanf M."/>
            <person name="Daum C."/>
            <person name="Ng V."/>
            <person name="Clum A."/>
            <person name="Steindorff A."/>
            <person name="Ohm R."/>
            <person name="Martin F."/>
            <person name="Silar P."/>
            <person name="Natvig D."/>
            <person name="Lalanne C."/>
            <person name="Gautier V."/>
            <person name="Ament-velasquez S.L."/>
            <person name="Kruys A."/>
            <person name="Hutchinson M.I."/>
            <person name="Powell A.J."/>
            <person name="Barry K."/>
            <person name="Miller A.N."/>
            <person name="Grigoriev I.V."/>
            <person name="Debuchy R."/>
            <person name="Gladieux P."/>
            <person name="Thoren M.H."/>
            <person name="Johannesson H."/>
        </authorList>
    </citation>
    <scope>NUCLEOTIDE SEQUENCE</scope>
    <source>
        <strain evidence="2">SMH3187-1</strain>
    </source>
</reference>
<keyword evidence="3" id="KW-1185">Reference proteome</keyword>
<dbReference type="Proteomes" id="UP001172155">
    <property type="component" value="Unassembled WGS sequence"/>
</dbReference>
<comment type="caution">
    <text evidence="2">The sequence shown here is derived from an EMBL/GenBank/DDBJ whole genome shotgun (WGS) entry which is preliminary data.</text>
</comment>
<name>A0AA40ELC6_9PEZI</name>
<dbReference type="InterPro" id="IPR012334">
    <property type="entry name" value="Pectin_lyas_fold"/>
</dbReference>
<dbReference type="AlphaFoldDB" id="A0AA40ELC6"/>
<dbReference type="InterPro" id="IPR011050">
    <property type="entry name" value="Pectin_lyase_fold/virulence"/>
</dbReference>
<sequence length="691" mass="74313">MVRPALLSLAAVLGQFVSAFDIYVSPSGTDSNVGTSVAQPLKSLPAAQQAVRTQLAKSPNENVTVYLAPGVYTLSAPLRLTSQDSGRSGAAVQWVGPGALVSGGVEVTGWTAGSDGIYSASVPVGTKSRNLYVNGKTANFARRKLANRKDFQYTSTSMKWTNSQYDWLQTAQGIADAEVRFINSFTDRYAPIKSVGNRELVMKQSSWYNNNWGYDHVSKYNADFGVWVQNALGLLVEGGQFYLDSAAGKVHYKPLNGENMATAKAYLGVLETLVAVGDTYASPAHDVTFRDVSFAHTTWMAPTDIGYVDQQTGGHICENKTYTQSNFESVRPWWCQMPSAIQVSAAKNILFTGGNYTQFGAGGLGIGNDANAHLTGVGLGASYVTVERGYFSQVMGNSITAGGIRADAHHPSDARMTNHHLTIANNIFYNVSILYSSTVPIFASYVQDSLISHNDIDTTPYSGICIGYGWGSNDVGGTSEYVNRGLYNFQPRYTTPTVSKNNRVDGNLLHRYGYGHTDLGALYTLSTSPSTYVTANYAFDSSGFGMYTDEGSHSHIIADNVLLQNGIWSAVNGANTINNTYTGNYYRVGGARQGNTQIQNIESAPVAAKRTAYRAGVLPALRGGRAVSNPSNVGEGLNDIEDEGTAKPDEVQCLVSITLAPGGEEFAVMFGKAPKVCQPPISILSRRTRQL</sequence>
<proteinExistence type="predicted"/>
<dbReference type="SUPFAM" id="SSF51126">
    <property type="entry name" value="Pectin lyase-like"/>
    <property type="match status" value="1"/>
</dbReference>
<gene>
    <name evidence="2" type="ORF">B0T18DRAFT_440690</name>
</gene>
<protein>
    <recommendedName>
        <fullName evidence="4">Pectin lyase-like protein</fullName>
    </recommendedName>
</protein>
<evidence type="ECO:0000313" key="2">
    <source>
        <dbReference type="EMBL" id="KAK0741410.1"/>
    </source>
</evidence>
<feature type="chain" id="PRO_5041412339" description="Pectin lyase-like protein" evidence="1">
    <location>
        <begin position="20"/>
        <end position="691"/>
    </location>
</feature>
<dbReference type="PANTHER" id="PTHR36453:SF2">
    <property type="entry name" value="APPLE DOMAIN-CONTAINING PROTEIN"/>
    <property type="match status" value="1"/>
</dbReference>
<dbReference type="PANTHER" id="PTHR36453">
    <property type="entry name" value="SECRETED PROTEIN-RELATED"/>
    <property type="match status" value="1"/>
</dbReference>
<accession>A0AA40ELC6</accession>
<feature type="signal peptide" evidence="1">
    <location>
        <begin position="1"/>
        <end position="19"/>
    </location>
</feature>
<evidence type="ECO:0000313" key="3">
    <source>
        <dbReference type="Proteomes" id="UP001172155"/>
    </source>
</evidence>
<dbReference type="EMBL" id="JAUKUD010000006">
    <property type="protein sequence ID" value="KAK0741410.1"/>
    <property type="molecule type" value="Genomic_DNA"/>
</dbReference>
<keyword evidence="1" id="KW-0732">Signal</keyword>
<evidence type="ECO:0008006" key="4">
    <source>
        <dbReference type="Google" id="ProtNLM"/>
    </source>
</evidence>